<gene>
    <name evidence="1" type="ORF">S01H4_13529</name>
</gene>
<organism evidence="1">
    <name type="scientific">marine sediment metagenome</name>
    <dbReference type="NCBI Taxonomy" id="412755"/>
    <lineage>
        <taxon>unclassified sequences</taxon>
        <taxon>metagenomes</taxon>
        <taxon>ecological metagenomes</taxon>
    </lineage>
</organism>
<dbReference type="EMBL" id="BART01005956">
    <property type="protein sequence ID" value="GAG55629.1"/>
    <property type="molecule type" value="Genomic_DNA"/>
</dbReference>
<reference evidence="1" key="1">
    <citation type="journal article" date="2014" name="Front. Microbiol.">
        <title>High frequency of phylogenetically diverse reductive dehalogenase-homologous genes in deep subseafloor sedimentary metagenomes.</title>
        <authorList>
            <person name="Kawai M."/>
            <person name="Futagami T."/>
            <person name="Toyoda A."/>
            <person name="Takaki Y."/>
            <person name="Nishi S."/>
            <person name="Hori S."/>
            <person name="Arai W."/>
            <person name="Tsubouchi T."/>
            <person name="Morono Y."/>
            <person name="Uchiyama I."/>
            <person name="Ito T."/>
            <person name="Fujiyama A."/>
            <person name="Inagaki F."/>
            <person name="Takami H."/>
        </authorList>
    </citation>
    <scope>NUCLEOTIDE SEQUENCE</scope>
    <source>
        <strain evidence="1">Expedition CK06-06</strain>
    </source>
</reference>
<comment type="caution">
    <text evidence="1">The sequence shown here is derived from an EMBL/GenBank/DDBJ whole genome shotgun (WGS) entry which is preliminary data.</text>
</comment>
<accession>X0YHW5</accession>
<name>X0YHW5_9ZZZZ</name>
<protein>
    <submittedName>
        <fullName evidence="1">Uncharacterized protein</fullName>
    </submittedName>
</protein>
<dbReference type="AlphaFoldDB" id="X0YHW5"/>
<sequence>NHPKDEHKPEDDVNAVRINIIVQAIKENKRAIIENRELTRDILKSLGIDSEERLRELME</sequence>
<feature type="non-terminal residue" evidence="1">
    <location>
        <position position="1"/>
    </location>
</feature>
<proteinExistence type="predicted"/>
<evidence type="ECO:0000313" key="1">
    <source>
        <dbReference type="EMBL" id="GAG55629.1"/>
    </source>
</evidence>